<dbReference type="InterPro" id="IPR016187">
    <property type="entry name" value="CTDL_fold"/>
</dbReference>
<gene>
    <name evidence="4" type="ORF">SAMN05192563_1002344</name>
</gene>
<dbReference type="PANTHER" id="PTHR23150">
    <property type="entry name" value="SULFATASE MODIFYING FACTOR 1, 2"/>
    <property type="match status" value="1"/>
</dbReference>
<dbReference type="InterPro" id="IPR051043">
    <property type="entry name" value="Sulfatase_Mod_Factor_Kinase"/>
</dbReference>
<feature type="compositionally biased region" description="Low complexity" evidence="1">
    <location>
        <begin position="11"/>
        <end position="23"/>
    </location>
</feature>
<dbReference type="Gene3D" id="3.90.1580.10">
    <property type="entry name" value="paralog of FGE (formylglycine-generating enzyme)"/>
    <property type="match status" value="1"/>
</dbReference>
<sequence length="413" mass="45235">MMSSGKRGTVTAARSTGTPSATSAPTARYRKLLLWGVLLVMLPACVGAAVSWAFASRTQAHPQVVYGDGTHGPLGMAWVPGGQFLMGSDSKQAQPNERPAHKVRVHGFWMDRHHVTNAEFRKFVEATGYVTTAEKKPDWDTLKVQLPPDTLRPPDSAMVAGAMVFVGTNHPVPLEDYSQWWRYVPGANWRHPTGPDSNIIGKDDHPVVQVSYEDAQAYAKWAGKRLPTEAEWEFAARGGLEQATYAWGNQFAPDGRQMANVWQGQEPQAFPVVSPKAGGALGTSPVGTFPANGYGLSDMTGNAWQWVADWYRADQFRREAVSTSTIDNPIGPRDSWDPADQGVPVDAPKRVTRGGSFLCNEAYCLSYRPSARRGTDPYNSMSHLGFRLVMDEDTWKQPLARQASDRAANADGS</sequence>
<name>A0A1I6ZGD6_9BURK</name>
<evidence type="ECO:0000256" key="2">
    <source>
        <dbReference type="SAM" id="Phobius"/>
    </source>
</evidence>
<keyword evidence="2" id="KW-0472">Membrane</keyword>
<dbReference type="EMBL" id="FPBH01000002">
    <property type="protein sequence ID" value="SFT61776.1"/>
    <property type="molecule type" value="Genomic_DNA"/>
</dbReference>
<dbReference type="Pfam" id="PF03781">
    <property type="entry name" value="FGE-sulfatase"/>
    <property type="match status" value="1"/>
</dbReference>
<feature type="region of interest" description="Disordered" evidence="1">
    <location>
        <begin position="1"/>
        <end position="23"/>
    </location>
</feature>
<keyword evidence="2" id="KW-1133">Transmembrane helix</keyword>
<feature type="domain" description="Sulfatase-modifying factor enzyme-like" evidence="3">
    <location>
        <begin position="76"/>
        <end position="389"/>
    </location>
</feature>
<evidence type="ECO:0000313" key="4">
    <source>
        <dbReference type="EMBL" id="SFT61776.1"/>
    </source>
</evidence>
<dbReference type="RefSeq" id="WP_244179242.1">
    <property type="nucleotide sequence ID" value="NZ_FPBH01000002.1"/>
</dbReference>
<reference evidence="4 5" key="1">
    <citation type="submission" date="2016-10" db="EMBL/GenBank/DDBJ databases">
        <authorList>
            <person name="de Groot N.N."/>
        </authorList>
    </citation>
    <scope>NUCLEOTIDE SEQUENCE [LARGE SCALE GENOMIC DNA]</scope>
    <source>
        <strain evidence="4 5">LMG 27731</strain>
    </source>
</reference>
<keyword evidence="2" id="KW-0812">Transmembrane</keyword>
<dbReference type="PANTHER" id="PTHR23150:SF19">
    <property type="entry name" value="FORMYLGLYCINE-GENERATING ENZYME"/>
    <property type="match status" value="1"/>
</dbReference>
<dbReference type="InterPro" id="IPR042095">
    <property type="entry name" value="SUMF_sf"/>
</dbReference>
<dbReference type="AlphaFoldDB" id="A0A1I6ZGD6"/>
<dbReference type="GO" id="GO:0120147">
    <property type="term" value="F:formylglycine-generating oxidase activity"/>
    <property type="evidence" value="ECO:0007669"/>
    <property type="project" value="TreeGrafter"/>
</dbReference>
<dbReference type="InterPro" id="IPR005532">
    <property type="entry name" value="SUMF_dom"/>
</dbReference>
<protein>
    <submittedName>
        <fullName evidence="4">Formylglycine-generating enzyme, required for sulfatase activity, contains SUMF1/FGE domain</fullName>
    </submittedName>
</protein>
<evidence type="ECO:0000256" key="1">
    <source>
        <dbReference type="SAM" id="MobiDB-lite"/>
    </source>
</evidence>
<evidence type="ECO:0000313" key="5">
    <source>
        <dbReference type="Proteomes" id="UP000198844"/>
    </source>
</evidence>
<dbReference type="SUPFAM" id="SSF56436">
    <property type="entry name" value="C-type lectin-like"/>
    <property type="match status" value="1"/>
</dbReference>
<evidence type="ECO:0000259" key="3">
    <source>
        <dbReference type="Pfam" id="PF03781"/>
    </source>
</evidence>
<organism evidence="4 5">
    <name type="scientific">Paraburkholderia aspalathi</name>
    <dbReference type="NCBI Taxonomy" id="1324617"/>
    <lineage>
        <taxon>Bacteria</taxon>
        <taxon>Pseudomonadati</taxon>
        <taxon>Pseudomonadota</taxon>
        <taxon>Betaproteobacteria</taxon>
        <taxon>Burkholderiales</taxon>
        <taxon>Burkholderiaceae</taxon>
        <taxon>Paraburkholderia</taxon>
    </lineage>
</organism>
<accession>A0A1I6ZGD6</accession>
<feature type="transmembrane region" description="Helical" evidence="2">
    <location>
        <begin position="32"/>
        <end position="55"/>
    </location>
</feature>
<proteinExistence type="predicted"/>
<dbReference type="Proteomes" id="UP000198844">
    <property type="component" value="Unassembled WGS sequence"/>
</dbReference>